<name>A0AAV3UC74_9EURY</name>
<dbReference type="SUPFAM" id="SSF51556">
    <property type="entry name" value="Metallo-dependent hydrolases"/>
    <property type="match status" value="1"/>
</dbReference>
<dbReference type="PROSITE" id="PS51365">
    <property type="entry name" value="RENAL_DIPEPTIDASE_2"/>
    <property type="match status" value="1"/>
</dbReference>
<keyword evidence="2" id="KW-1185">Reference proteome</keyword>
<dbReference type="InterPro" id="IPR008257">
    <property type="entry name" value="Pept_M19"/>
</dbReference>
<dbReference type="GeneID" id="68611237"/>
<dbReference type="EMBL" id="BAABKX010000001">
    <property type="protein sequence ID" value="GAA5042935.1"/>
    <property type="molecule type" value="Genomic_DNA"/>
</dbReference>
<dbReference type="Proteomes" id="UP001501729">
    <property type="component" value="Unassembled WGS sequence"/>
</dbReference>
<proteinExistence type="predicted"/>
<dbReference type="PANTHER" id="PTHR10443">
    <property type="entry name" value="MICROSOMAL DIPEPTIDASE"/>
    <property type="match status" value="1"/>
</dbReference>
<dbReference type="AlphaFoldDB" id="A0AAV3UC74"/>
<evidence type="ECO:0000313" key="1">
    <source>
        <dbReference type="EMBL" id="GAA5042935.1"/>
    </source>
</evidence>
<organism evidence="1 2">
    <name type="scientific">Haladaptatus pallidirubidus</name>
    <dbReference type="NCBI Taxonomy" id="1008152"/>
    <lineage>
        <taxon>Archaea</taxon>
        <taxon>Methanobacteriati</taxon>
        <taxon>Methanobacteriota</taxon>
        <taxon>Stenosarchaea group</taxon>
        <taxon>Halobacteria</taxon>
        <taxon>Halobacteriales</taxon>
        <taxon>Haladaptataceae</taxon>
        <taxon>Haladaptatus</taxon>
    </lineage>
</organism>
<dbReference type="GO" id="GO:0070573">
    <property type="term" value="F:metallodipeptidase activity"/>
    <property type="evidence" value="ECO:0007669"/>
    <property type="project" value="InterPro"/>
</dbReference>
<dbReference type="GO" id="GO:0006508">
    <property type="term" value="P:proteolysis"/>
    <property type="evidence" value="ECO:0007669"/>
    <property type="project" value="InterPro"/>
</dbReference>
<reference evidence="1 2" key="1">
    <citation type="journal article" date="2019" name="Int. J. Syst. Evol. Microbiol.">
        <title>The Global Catalogue of Microorganisms (GCM) 10K type strain sequencing project: providing services to taxonomists for standard genome sequencing and annotation.</title>
        <authorList>
            <consortium name="The Broad Institute Genomics Platform"/>
            <consortium name="The Broad Institute Genome Sequencing Center for Infectious Disease"/>
            <person name="Wu L."/>
            <person name="Ma J."/>
        </authorList>
    </citation>
    <scope>NUCLEOTIDE SEQUENCE [LARGE SCALE GENOMIC DNA]</scope>
    <source>
        <strain evidence="1 2">JCM 17504</strain>
    </source>
</reference>
<gene>
    <name evidence="1" type="ORF">GCM10025751_06920</name>
</gene>
<accession>A0AAV3UC74</accession>
<protein>
    <submittedName>
        <fullName evidence="1">Dipeptidase</fullName>
    </submittedName>
</protein>
<dbReference type="Pfam" id="PF01244">
    <property type="entry name" value="Peptidase_M19"/>
    <property type="match status" value="1"/>
</dbReference>
<evidence type="ECO:0000313" key="2">
    <source>
        <dbReference type="Proteomes" id="UP001501729"/>
    </source>
</evidence>
<dbReference type="InterPro" id="IPR032466">
    <property type="entry name" value="Metal_Hydrolase"/>
</dbReference>
<dbReference type="CDD" id="cd01301">
    <property type="entry name" value="rDP_like"/>
    <property type="match status" value="1"/>
</dbReference>
<dbReference type="PANTHER" id="PTHR10443:SF12">
    <property type="entry name" value="DIPEPTIDASE"/>
    <property type="match status" value="1"/>
</dbReference>
<dbReference type="RefSeq" id="WP_227775487.1">
    <property type="nucleotide sequence ID" value="NZ_BAABKX010000001.1"/>
</dbReference>
<sequence>MTDAPIIDGHNDTLLRLLDADSPISAFENGTQATHIDRPSAGEAGLGAGFFAVFVLSDEEHDLVSTADGYEHPLPDAVSHDHAREVTYRTLELLARLAYDVDDFRVIRTLSDLDSCLESDTLGAIPHLEGAAGVAPDLANLDFLYSAGVRSIGLVWSRPNAFGEGVQSRYPGSPDTGSGLTDEGRDLVRACEERGIVIDCAHMTEQGFWDVADSTDAPLVVSHSGAHELCPHSRNLTDEQLAAVADSGGVVGISFHEPGLADDPDPNAEVAVETVVDHVEHVAEFVGVEHVVFGSDFDGARIPDEIGNVTGLTEILTRLRERGFSDSDIENVARENWRRVLAETW</sequence>
<comment type="caution">
    <text evidence="1">The sequence shown here is derived from an EMBL/GenBank/DDBJ whole genome shotgun (WGS) entry which is preliminary data.</text>
</comment>
<dbReference type="Gene3D" id="3.20.20.140">
    <property type="entry name" value="Metal-dependent hydrolases"/>
    <property type="match status" value="1"/>
</dbReference>